<feature type="region of interest" description="Disordered" evidence="4">
    <location>
        <begin position="160"/>
        <end position="179"/>
    </location>
</feature>
<dbReference type="Gene3D" id="2.60.130.10">
    <property type="entry name" value="Aromatic compound dioxygenase"/>
    <property type="match status" value="1"/>
</dbReference>
<sequence>MRSWIVGLSLVLFAAVPLMAEERIVGGPCDGCEQVFRGMPDEIPHSTRIAAPDEPGEPLRIRGRVLNSAGVPQAGIIVYAYHTDAKGRYPRGDSRHGLLRGWARSDAQGEYGFLTIRPASYPNSSIPQHVHLHVIEPGRVTYYIDDILFDDDPLLTERLRSQMPSGRGGDGLTQPQRNDQGIWQVQRDIVLGQGISDYP</sequence>
<dbReference type="GO" id="GO:0016702">
    <property type="term" value="F:oxidoreductase activity, acting on single donors with incorporation of molecular oxygen, incorporation of two atoms of oxygen"/>
    <property type="evidence" value="ECO:0007669"/>
    <property type="project" value="InterPro"/>
</dbReference>
<feature type="domain" description="Intradiol ring-cleavage dioxygenases" evidence="5">
    <location>
        <begin position="48"/>
        <end position="157"/>
    </location>
</feature>
<keyword evidence="2" id="KW-0223">Dioxygenase</keyword>
<dbReference type="Proteomes" id="UP000613768">
    <property type="component" value="Unassembled WGS sequence"/>
</dbReference>
<evidence type="ECO:0000313" key="7">
    <source>
        <dbReference type="Proteomes" id="UP000613768"/>
    </source>
</evidence>
<name>A0AAW3ZPG1_9GAMM</name>
<comment type="caution">
    <text evidence="6">The sequence shown here is derived from an EMBL/GenBank/DDBJ whole genome shotgun (WGS) entry which is preliminary data.</text>
</comment>
<dbReference type="AlphaFoldDB" id="A0AAW3ZPG1"/>
<organism evidence="6 7">
    <name type="scientific">Pseudomarimonas arenosa</name>
    <dbReference type="NCBI Taxonomy" id="2774145"/>
    <lineage>
        <taxon>Bacteria</taxon>
        <taxon>Pseudomonadati</taxon>
        <taxon>Pseudomonadota</taxon>
        <taxon>Gammaproteobacteria</taxon>
        <taxon>Lysobacterales</taxon>
        <taxon>Lysobacteraceae</taxon>
        <taxon>Pseudomarimonas</taxon>
    </lineage>
</organism>
<dbReference type="InterPro" id="IPR015889">
    <property type="entry name" value="Intradiol_dOase_core"/>
</dbReference>
<keyword evidence="7" id="KW-1185">Reference proteome</keyword>
<comment type="similarity">
    <text evidence="1">Belongs to the intradiol ring-cleavage dioxygenase family.</text>
</comment>
<evidence type="ECO:0000313" key="6">
    <source>
        <dbReference type="EMBL" id="MBD8526507.1"/>
    </source>
</evidence>
<dbReference type="GO" id="GO:0008199">
    <property type="term" value="F:ferric iron binding"/>
    <property type="evidence" value="ECO:0007669"/>
    <property type="project" value="InterPro"/>
</dbReference>
<reference evidence="6 7" key="1">
    <citation type="submission" date="2020-09" db="EMBL/GenBank/DDBJ databases">
        <title>Pseudoxanthomonas sp. CAU 1598 isolated from sand of Yaerae Beach.</title>
        <authorList>
            <person name="Kim W."/>
        </authorList>
    </citation>
    <scope>NUCLEOTIDE SEQUENCE [LARGE SCALE GENOMIC DNA]</scope>
    <source>
        <strain evidence="6 7">CAU 1598</strain>
    </source>
</reference>
<dbReference type="PANTHER" id="PTHR33711">
    <property type="entry name" value="DIOXYGENASE, PUTATIVE (AFU_ORTHOLOGUE AFUA_2G02910)-RELATED"/>
    <property type="match status" value="1"/>
</dbReference>
<evidence type="ECO:0000256" key="4">
    <source>
        <dbReference type="SAM" id="MobiDB-lite"/>
    </source>
</evidence>
<dbReference type="InterPro" id="IPR050770">
    <property type="entry name" value="Intradiol_RC_Dioxygenase"/>
</dbReference>
<evidence type="ECO:0000256" key="1">
    <source>
        <dbReference type="ARBA" id="ARBA00007825"/>
    </source>
</evidence>
<protein>
    <recommendedName>
        <fullName evidence="5">Intradiol ring-cleavage dioxygenases domain-containing protein</fullName>
    </recommendedName>
</protein>
<dbReference type="InterPro" id="IPR000627">
    <property type="entry name" value="Intradiol_dOase_C"/>
</dbReference>
<gene>
    <name evidence="6" type="ORF">IFO71_12235</name>
</gene>
<dbReference type="PANTHER" id="PTHR33711:SF10">
    <property type="entry name" value="INTRADIOL RING-CLEAVAGE DIOXYGENASES DOMAIN-CONTAINING PROTEIN"/>
    <property type="match status" value="1"/>
</dbReference>
<dbReference type="Pfam" id="PF00775">
    <property type="entry name" value="Dioxygenase_C"/>
    <property type="match status" value="1"/>
</dbReference>
<evidence type="ECO:0000259" key="5">
    <source>
        <dbReference type="Pfam" id="PF00775"/>
    </source>
</evidence>
<accession>A0AAW3ZPG1</accession>
<keyword evidence="3" id="KW-0560">Oxidoreductase</keyword>
<dbReference type="SUPFAM" id="SSF49482">
    <property type="entry name" value="Aromatic compound dioxygenase"/>
    <property type="match status" value="1"/>
</dbReference>
<evidence type="ECO:0000256" key="2">
    <source>
        <dbReference type="ARBA" id="ARBA00022964"/>
    </source>
</evidence>
<dbReference type="RefSeq" id="WP_192029928.1">
    <property type="nucleotide sequence ID" value="NZ_JACYTR010000024.1"/>
</dbReference>
<evidence type="ECO:0000256" key="3">
    <source>
        <dbReference type="ARBA" id="ARBA00023002"/>
    </source>
</evidence>
<dbReference type="EMBL" id="JACYTR010000024">
    <property type="protein sequence ID" value="MBD8526507.1"/>
    <property type="molecule type" value="Genomic_DNA"/>
</dbReference>
<proteinExistence type="inferred from homology"/>